<keyword evidence="1" id="KW-0418">Kinase</keyword>
<dbReference type="EMBL" id="LCAP01000002">
    <property type="protein sequence ID" value="KKR91731.1"/>
    <property type="molecule type" value="Genomic_DNA"/>
</dbReference>
<dbReference type="AlphaFoldDB" id="A0A0G0UW44"/>
<dbReference type="GO" id="GO:0016301">
    <property type="term" value="F:kinase activity"/>
    <property type="evidence" value="ECO:0007669"/>
    <property type="project" value="UniProtKB-KW"/>
</dbReference>
<dbReference type="PATRIC" id="fig|1618635.3.peg.200"/>
<evidence type="ECO:0000313" key="2">
    <source>
        <dbReference type="Proteomes" id="UP000034190"/>
    </source>
</evidence>
<evidence type="ECO:0000313" key="1">
    <source>
        <dbReference type="EMBL" id="KKR91731.1"/>
    </source>
</evidence>
<protein>
    <submittedName>
        <fullName evidence="1">Thymidylate kinase</fullName>
    </submittedName>
</protein>
<comment type="caution">
    <text evidence="1">The sequence shown here is derived from an EMBL/GenBank/DDBJ whole genome shotgun (WGS) entry which is preliminary data.</text>
</comment>
<dbReference type="Proteomes" id="UP000034190">
    <property type="component" value="Unassembled WGS sequence"/>
</dbReference>
<name>A0A0G0UW44_9BACT</name>
<sequence>MFKEFQPNLETRLSENHKQKAYELIHDIKDKISFYPAANIAGYDDEEAWGIRNELIEKNPDGVVQGLAGITSEKAWRIRESLITVCPHSVARSLVGLNDDAAWQMRDRLLELISKDGVANGLAESVAFIDDDRSWKLRHKLENVCLLNVLEGLNGLDSRRAWDFREKYKTNHPREVAASLIGLSNDKARQWRKEFLSKGQIEGVILSHLGSDSPEAWSLRKRHLKEYAFAVGTSLSGLENEASWELRKELKKKAEKENDSRVYKGLAQSLSSYMSAALKMKR</sequence>
<reference evidence="1 2" key="1">
    <citation type="journal article" date="2015" name="Nature">
        <title>rRNA introns, odd ribosomes, and small enigmatic genomes across a large radiation of phyla.</title>
        <authorList>
            <person name="Brown C.T."/>
            <person name="Hug L.A."/>
            <person name="Thomas B.C."/>
            <person name="Sharon I."/>
            <person name="Castelle C.J."/>
            <person name="Singh A."/>
            <person name="Wilkins M.J."/>
            <person name="Williams K.H."/>
            <person name="Banfield J.F."/>
        </authorList>
    </citation>
    <scope>NUCLEOTIDE SEQUENCE [LARGE SCALE GENOMIC DNA]</scope>
</reference>
<gene>
    <name evidence="1" type="ORF">UU43_C0002G0040</name>
</gene>
<proteinExistence type="predicted"/>
<organism evidence="1 2">
    <name type="scientific">Candidatus Falkowbacteria bacterium GW2011_GWA2_41_14</name>
    <dbReference type="NCBI Taxonomy" id="1618635"/>
    <lineage>
        <taxon>Bacteria</taxon>
        <taxon>Candidatus Falkowiibacteriota</taxon>
    </lineage>
</organism>
<keyword evidence="1" id="KW-0808">Transferase</keyword>
<accession>A0A0G0UW44</accession>